<evidence type="ECO:0000313" key="1">
    <source>
        <dbReference type="EMBL" id="NMN67455.1"/>
    </source>
</evidence>
<dbReference type="EMBL" id="LANA01000001">
    <property type="protein sequence ID" value="NMN67455.1"/>
    <property type="molecule type" value="Genomic_DNA"/>
</dbReference>
<name>A0ABX1T430_PELUQ</name>
<gene>
    <name evidence="1" type="ORF">VP91_00005980</name>
</gene>
<organism evidence="1 2">
    <name type="scientific">Pelagibacter ubique</name>
    <dbReference type="NCBI Taxonomy" id="198252"/>
    <lineage>
        <taxon>Bacteria</taxon>
        <taxon>Pseudomonadati</taxon>
        <taxon>Pseudomonadota</taxon>
        <taxon>Alphaproteobacteria</taxon>
        <taxon>Candidatus Pelagibacterales</taxon>
        <taxon>Candidatus Pelagibacteraceae</taxon>
        <taxon>Candidatus Pelagibacter</taxon>
    </lineage>
</organism>
<evidence type="ECO:0000313" key="2">
    <source>
        <dbReference type="Proteomes" id="UP001166004"/>
    </source>
</evidence>
<sequence length="87" mass="10360">MSIFRCIDQRFETGEIFIKWDEAPDEEWLLLIYIKDNSPEKGIIIEDKSNPEKNFSYEFKTNEIFKASDLMVDSLTHLISRKRAKKD</sequence>
<reference evidence="1 2" key="1">
    <citation type="submission" date="2019-07" db="EMBL/GenBank/DDBJ databases">
        <title>SAR11 Genome Evolution.</title>
        <authorList>
            <person name="Giovannoni S."/>
        </authorList>
    </citation>
    <scope>NUCLEOTIDE SEQUENCE [LARGE SCALE GENOMIC DNA]</scope>
    <source>
        <strain evidence="1 2">HTCC9565</strain>
    </source>
</reference>
<dbReference type="Proteomes" id="UP001166004">
    <property type="component" value="Unassembled WGS sequence"/>
</dbReference>
<comment type="caution">
    <text evidence="1">The sequence shown here is derived from an EMBL/GenBank/DDBJ whole genome shotgun (WGS) entry which is preliminary data.</text>
</comment>
<accession>A0ABX1T430</accession>
<keyword evidence="2" id="KW-1185">Reference proteome</keyword>
<proteinExistence type="predicted"/>
<protein>
    <submittedName>
        <fullName evidence="1">Uncharacterized protein</fullName>
    </submittedName>
</protein>